<name>A0A2N3KTX5_9PROT</name>
<dbReference type="PROSITE" id="PS51257">
    <property type="entry name" value="PROKAR_LIPOPROTEIN"/>
    <property type="match status" value="1"/>
</dbReference>
<dbReference type="AlphaFoldDB" id="A0A2N3KTX5"/>
<accession>A0A2N3KTX5</accession>
<dbReference type="OrthoDB" id="6199047at2"/>
<dbReference type="Gene3D" id="2.40.160.20">
    <property type="match status" value="1"/>
</dbReference>
<organism evidence="2 3">
    <name type="scientific">Thalassospira marina</name>
    <dbReference type="NCBI Taxonomy" id="2048283"/>
    <lineage>
        <taxon>Bacteria</taxon>
        <taxon>Pseudomonadati</taxon>
        <taxon>Pseudomonadota</taxon>
        <taxon>Alphaproteobacteria</taxon>
        <taxon>Rhodospirillales</taxon>
        <taxon>Thalassospiraceae</taxon>
        <taxon>Thalassospira</taxon>
    </lineage>
</organism>
<proteinExistence type="predicted"/>
<evidence type="ECO:0000313" key="3">
    <source>
        <dbReference type="Proteomes" id="UP000233597"/>
    </source>
</evidence>
<feature type="chain" id="PRO_5014807393" evidence="1">
    <location>
        <begin position="24"/>
        <end position="174"/>
    </location>
</feature>
<comment type="caution">
    <text evidence="2">The sequence shown here is derived from an EMBL/GenBank/DDBJ whole genome shotgun (WGS) entry which is preliminary data.</text>
</comment>
<feature type="signal peptide" evidence="1">
    <location>
        <begin position="1"/>
        <end position="23"/>
    </location>
</feature>
<evidence type="ECO:0000313" key="2">
    <source>
        <dbReference type="EMBL" id="PKR53992.1"/>
    </source>
</evidence>
<gene>
    <name evidence="2" type="ORF">COO20_10510</name>
</gene>
<reference evidence="2 3" key="1">
    <citation type="submission" date="2017-09" db="EMBL/GenBank/DDBJ databases">
        <title>Biodiversity and function of Thalassospira species in the particle-attached aromatic-hydrocarbon-degrading consortia from the surface seawater of the South China Sea.</title>
        <authorList>
            <person name="Dong C."/>
            <person name="Liu R."/>
            <person name="Shao Z."/>
        </authorList>
    </citation>
    <scope>NUCLEOTIDE SEQUENCE [LARGE SCALE GENOMIC DNA]</scope>
    <source>
        <strain evidence="2 3">CSC1P2</strain>
    </source>
</reference>
<dbReference type="Proteomes" id="UP000233597">
    <property type="component" value="Unassembled WGS sequence"/>
</dbReference>
<dbReference type="EMBL" id="NWTK01000006">
    <property type="protein sequence ID" value="PKR53992.1"/>
    <property type="molecule type" value="Genomic_DNA"/>
</dbReference>
<keyword evidence="1" id="KW-0732">Signal</keyword>
<evidence type="ECO:0000256" key="1">
    <source>
        <dbReference type="SAM" id="SignalP"/>
    </source>
</evidence>
<dbReference type="InterPro" id="IPR018550">
    <property type="entry name" value="Lipid-A_deacylase-rel"/>
</dbReference>
<dbReference type="Pfam" id="PF09411">
    <property type="entry name" value="PagL"/>
    <property type="match status" value="1"/>
</dbReference>
<protein>
    <submittedName>
        <fullName evidence="2">Deacylase</fullName>
    </submittedName>
</protein>
<sequence>MRVKFWGVLAGMAAFVVAGSCQAQEFTNSSNDSAQIGFSTGIFNVGEDDEATEFRLDYRDNHALLDFLRPIAGVMVTSDKAVHGYGGVMADILWGDHFATSVYTSVGAFHDGDGEDLGHWIEFRSGIELAYRFDNQSRVGLGFAHISNANLGDENPGAEVLSLTYTIPVGSIFN</sequence>